<keyword evidence="3" id="KW-1185">Reference proteome</keyword>
<evidence type="ECO:0000313" key="3">
    <source>
        <dbReference type="Proteomes" id="UP001652700"/>
    </source>
</evidence>
<organism evidence="2 3">
    <name type="scientific">Diabrotica virgifera virgifera</name>
    <name type="common">western corn rootworm</name>
    <dbReference type="NCBI Taxonomy" id="50390"/>
    <lineage>
        <taxon>Eukaryota</taxon>
        <taxon>Metazoa</taxon>
        <taxon>Ecdysozoa</taxon>
        <taxon>Arthropoda</taxon>
        <taxon>Hexapoda</taxon>
        <taxon>Insecta</taxon>
        <taxon>Pterygota</taxon>
        <taxon>Neoptera</taxon>
        <taxon>Endopterygota</taxon>
        <taxon>Coleoptera</taxon>
        <taxon>Polyphaga</taxon>
        <taxon>Cucujiformia</taxon>
        <taxon>Chrysomeloidea</taxon>
        <taxon>Chrysomelidae</taxon>
        <taxon>Galerucinae</taxon>
        <taxon>Diabroticina</taxon>
        <taxon>Diabroticites</taxon>
        <taxon>Diabrotica</taxon>
    </lineage>
</organism>
<dbReference type="EnsemblMetazoa" id="XM_050642980.1">
    <property type="protein sequence ID" value="XP_050498937.1"/>
    <property type="gene ID" value="LOC126879750"/>
</dbReference>
<name>A0ABM5JLW7_DIAVI</name>
<dbReference type="RefSeq" id="XP_050498937.1">
    <property type="nucleotide sequence ID" value="XM_050642980.1"/>
</dbReference>
<proteinExistence type="predicted"/>
<sequence length="481" mass="54301">MASSTPAIENYTEESNNFINVDNVDNIYNSSVDNYMVEAVLRGVQSLSENKVDNSQLRHEENSNSGANLFENSNSGTNLCDNSNNGTDLCEISNYVNKQLKQVVVSNVSENMDASDTFNSELSQLTVSKNVKKNEKVDSDSKINLEGRRIVDIQYFLDSLILISNHAPHFGCSLQNLKVTKETRFGLASKITFKCNMCLSTETVTTVEDFEEINKSAVLGITNVGSGYAHLNEFNSSLNIPTLSSKTYNKIQDNLSDLWEEAALEEMAKAANEEKRLAIECGELSKDGIPLVIVVCDGVWAKRSYRINYNSFSGAAAIVGFKTKKVLFLTVRNKFCIICKKYSTDTPQHNCYKNWNGSSSAMEANIIAEGFTKSIEMYGLIFNKMVADGDSSCYDAILQKNPYKNFDISVQKVEFRNHLLRNYLRKIRDLTQQKDSGPLQLRKEVKKNMLRFRYAITEAIKYRKNQPHILGKKIEYLRQDI</sequence>
<feature type="domain" description="Mutator-like transposase" evidence="1">
    <location>
        <begin position="147"/>
        <end position="475"/>
    </location>
</feature>
<dbReference type="GeneID" id="126879750"/>
<dbReference type="Pfam" id="PF20700">
    <property type="entry name" value="Mutator"/>
    <property type="match status" value="1"/>
</dbReference>
<dbReference type="InterPro" id="IPR049012">
    <property type="entry name" value="Mutator_transp_dom"/>
</dbReference>
<dbReference type="Proteomes" id="UP001652700">
    <property type="component" value="Unplaced"/>
</dbReference>
<reference evidence="2" key="1">
    <citation type="submission" date="2025-05" db="UniProtKB">
        <authorList>
            <consortium name="EnsemblMetazoa"/>
        </authorList>
    </citation>
    <scope>IDENTIFICATION</scope>
</reference>
<evidence type="ECO:0000259" key="1">
    <source>
        <dbReference type="Pfam" id="PF20700"/>
    </source>
</evidence>
<evidence type="ECO:0000313" key="2">
    <source>
        <dbReference type="EnsemblMetazoa" id="XP_050498937.1"/>
    </source>
</evidence>
<accession>A0ABM5JLW7</accession>
<protein>
    <recommendedName>
        <fullName evidence="1">Mutator-like transposase domain-containing protein</fullName>
    </recommendedName>
</protein>